<dbReference type="RefSeq" id="XP_005091484.1">
    <property type="nucleotide sequence ID" value="XM_005091427.3"/>
</dbReference>
<keyword evidence="7" id="KW-1185">Reference proteome</keyword>
<evidence type="ECO:0000256" key="5">
    <source>
        <dbReference type="SAM" id="MobiDB-lite"/>
    </source>
</evidence>
<feature type="coiled-coil region" evidence="4">
    <location>
        <begin position="827"/>
        <end position="893"/>
    </location>
</feature>
<sequence>MAFPRAKLVRFNEANACTPGVGEYDVGRDPKHNEFKDPNRTVLDKTKAMAKLEASSKRLRDKGIIASVRGELSKHVEELHQRLRTAEEKLIDMEILKLGADKSRDMLQKDLSEKQTELSSLTNTVTELNQQKQQLEVCEADAVCLREKLALCLAEKEECEKKLTEAQKKIKVLEIERDSLVKEKGVLVEQMQQSEKMLEELKTQSEAANAEKQTFVVQQQDLCSQMKQFKEAHSKLQEKLFCFSAEKLEIQNQFIEFKQLNEKLESEKTVLIQNMEEVQRERDNAETEKLSLEEQLLENSSKVEELGLRMETVTSERENVMKERNELELKVNQSQEVCAGLEEQLSSLRGEKLAIEGRLSQLGEAHEQLTSERDGLLQKITEIESDRDSLIKERNELVTQREENASKMDDRISQLQAGADEEKTLLLGERDNLVHQLKMSEEQKSCLEEKLSCYLSAKQEIERDLEELREEEENLQRDLEEHKALSTSYQHQVAAMQDQIDSLEQCYTSLQEEMVMHTDKYEEIIEEQTSALQLQLDQINDEKEKLIVEVHTLEELKFCLEEEKRKLQDDMDKKVTDFSEQVEELKNKQIQSEARESAAFTEHKAEVEKLQEEHDQGRKQFQEDMEKRVAGLAEQIRELDSQKLEWETKEAATLSDHKAQVNKLREEHALQLNQLREDMEKKVTDSFEQIKELRSQKLESEARETAAVSNHRAELEKLKQEHSQQVVQAIEEQTKMFEEEKRKCLSEQEQRFQEKLTARLREKEICVRAELLQEFDSERTQQKRSHDEKVELMRKSFEDKLKLVESETTERCSRELQEKVKSDEELLQCFDDRVQEQEAQIERLLADKEQVENELNKLREYTEWERGDLNRIIAEMSDKIQEMEADSDAENEAESDAESWKAKYEDLVLRMEPFREILDGFEMERKLLQDRDKFTSEQIDRLTKECITNMGHQNHKQKVKYVNKLKQENVDLQKRCHETQEELCRQNALVKKYKERLDRLEGTTGKVMDGKKVKVPPKTPLKEGNR</sequence>
<feature type="region of interest" description="Disordered" evidence="5">
    <location>
        <begin position="586"/>
        <end position="616"/>
    </location>
</feature>
<gene>
    <name evidence="8" type="primary">LOC101855398</name>
</gene>
<dbReference type="GeneID" id="101855398"/>
<evidence type="ECO:0000256" key="4">
    <source>
        <dbReference type="SAM" id="Coils"/>
    </source>
</evidence>
<evidence type="ECO:0000313" key="8">
    <source>
        <dbReference type="RefSeq" id="XP_005091484.1"/>
    </source>
</evidence>
<feature type="coiled-coil region" evidence="4">
    <location>
        <begin position="69"/>
        <end position="211"/>
    </location>
</feature>
<keyword evidence="3" id="KW-0206">Cytoskeleton</keyword>
<evidence type="ECO:0000256" key="2">
    <source>
        <dbReference type="ARBA" id="ARBA00022490"/>
    </source>
</evidence>
<evidence type="ECO:0000256" key="3">
    <source>
        <dbReference type="ARBA" id="ARBA00023212"/>
    </source>
</evidence>
<dbReference type="InterPro" id="IPR031794">
    <property type="entry name" value="HMMR_C"/>
</dbReference>
<feature type="coiled-coil region" evidence="4">
    <location>
        <begin position="247"/>
        <end position="400"/>
    </location>
</feature>
<evidence type="ECO:0000259" key="6">
    <source>
        <dbReference type="Pfam" id="PF15908"/>
    </source>
</evidence>
<dbReference type="InterPro" id="IPR026203">
    <property type="entry name" value="IHABP"/>
</dbReference>
<protein>
    <submittedName>
        <fullName evidence="8">Hyaluronan mediated motility receptor</fullName>
    </submittedName>
</protein>
<keyword evidence="2" id="KW-0963">Cytoplasm</keyword>
<organism evidence="7 8">
    <name type="scientific">Aplysia californica</name>
    <name type="common">California sea hare</name>
    <dbReference type="NCBI Taxonomy" id="6500"/>
    <lineage>
        <taxon>Eukaryota</taxon>
        <taxon>Metazoa</taxon>
        <taxon>Spiralia</taxon>
        <taxon>Lophotrochozoa</taxon>
        <taxon>Mollusca</taxon>
        <taxon>Gastropoda</taxon>
        <taxon>Heterobranchia</taxon>
        <taxon>Euthyneura</taxon>
        <taxon>Tectipleura</taxon>
        <taxon>Aplysiida</taxon>
        <taxon>Aplysioidea</taxon>
        <taxon>Aplysiidae</taxon>
        <taxon>Aplysia</taxon>
    </lineage>
</organism>
<name>A0ABM0JDY7_APLCA</name>
<dbReference type="Proteomes" id="UP000694888">
    <property type="component" value="Unplaced"/>
</dbReference>
<keyword evidence="8" id="KW-0675">Receptor</keyword>
<evidence type="ECO:0000313" key="7">
    <source>
        <dbReference type="Proteomes" id="UP000694888"/>
    </source>
</evidence>
<proteinExistence type="predicted"/>
<dbReference type="Pfam" id="PF15908">
    <property type="entry name" value="HMMR_C"/>
    <property type="match status" value="1"/>
</dbReference>
<evidence type="ECO:0000256" key="1">
    <source>
        <dbReference type="ARBA" id="ARBA00004186"/>
    </source>
</evidence>
<feature type="domain" description="Hyaluronan-mediated motility receptor C-terminal" evidence="6">
    <location>
        <begin position="886"/>
        <end position="1024"/>
    </location>
</feature>
<dbReference type="PANTHER" id="PTHR18956">
    <property type="entry name" value="HYALURONAN MEDIATED MOTILITY RECEPTOR"/>
    <property type="match status" value="1"/>
</dbReference>
<comment type="subcellular location">
    <subcellularLocation>
        <location evidence="1">Cytoplasm</location>
        <location evidence="1">Cytoskeleton</location>
        <location evidence="1">Spindle</location>
    </subcellularLocation>
</comment>
<feature type="region of interest" description="Disordered" evidence="5">
    <location>
        <begin position="1003"/>
        <end position="1026"/>
    </location>
</feature>
<reference evidence="8" key="1">
    <citation type="submission" date="2025-08" db="UniProtKB">
        <authorList>
            <consortium name="RefSeq"/>
        </authorList>
    </citation>
    <scope>IDENTIFICATION</scope>
</reference>
<dbReference type="PANTHER" id="PTHR18956:SF6">
    <property type="entry name" value="HYALURONAN MEDIATED MOTILITY RECEPTOR"/>
    <property type="match status" value="1"/>
</dbReference>
<keyword evidence="4" id="KW-0175">Coiled coil</keyword>
<accession>A0ABM0JDY7</accession>